<accession>A0A8K0D4S9</accession>
<proteinExistence type="predicted"/>
<feature type="coiled-coil region" evidence="1">
    <location>
        <begin position="82"/>
        <end position="179"/>
    </location>
</feature>
<protein>
    <submittedName>
        <fullName evidence="2">Uncharacterized protein</fullName>
    </submittedName>
</protein>
<reference evidence="2" key="1">
    <citation type="submission" date="2019-08" db="EMBL/GenBank/DDBJ databases">
        <title>The genome of the North American firefly Photinus pyralis.</title>
        <authorList>
            <consortium name="Photinus pyralis genome working group"/>
            <person name="Fallon T.R."/>
            <person name="Sander Lower S.E."/>
            <person name="Weng J.-K."/>
        </authorList>
    </citation>
    <scope>NUCLEOTIDE SEQUENCE</scope>
    <source>
        <strain evidence="2">TRF0915ILg1</strain>
        <tissue evidence="2">Whole body</tissue>
    </source>
</reference>
<name>A0A8K0D4S9_IGNLU</name>
<evidence type="ECO:0000313" key="3">
    <source>
        <dbReference type="Proteomes" id="UP000801492"/>
    </source>
</evidence>
<keyword evidence="3" id="KW-1185">Reference proteome</keyword>
<sequence>MFVYKLSKISRRRTRSLPVELNQTQNKVNADSGALELVLQVRKKAQVEEEGIKNLPGCKQIAKKGKESKTTPQKKQVIPGDMEEMKDMMKTMMQEISELKEGQKQYEEKLRGLRLENTKLKEKLSVMKSRIHTMEKEKIRNNLVITGLDVDLEDKAVIKWKYKEQRKKVKEKVAQAKEKAWEYFEIKFKRIVEKTLLFRTVKDIRKCNKEKIQWLEDKAGNLLDKNTKIVARWQEYFMKVLNGREEKAEEIGSGNQENEETEETLMDMVIKMKEVEKAINRLKYRTAAETDNIKAERLKDMSEKFHKIINMAWGKGKIKKIRQQQ</sequence>
<evidence type="ECO:0000313" key="2">
    <source>
        <dbReference type="EMBL" id="KAF2897006.1"/>
    </source>
</evidence>
<keyword evidence="1" id="KW-0175">Coiled coil</keyword>
<dbReference type="EMBL" id="VTPC01004545">
    <property type="protein sequence ID" value="KAF2897006.1"/>
    <property type="molecule type" value="Genomic_DNA"/>
</dbReference>
<dbReference type="AlphaFoldDB" id="A0A8K0D4S9"/>
<gene>
    <name evidence="2" type="ORF">ILUMI_09169</name>
</gene>
<comment type="caution">
    <text evidence="2">The sequence shown here is derived from an EMBL/GenBank/DDBJ whole genome shotgun (WGS) entry which is preliminary data.</text>
</comment>
<dbReference type="Proteomes" id="UP000801492">
    <property type="component" value="Unassembled WGS sequence"/>
</dbReference>
<evidence type="ECO:0000256" key="1">
    <source>
        <dbReference type="SAM" id="Coils"/>
    </source>
</evidence>
<organism evidence="2 3">
    <name type="scientific">Ignelater luminosus</name>
    <name type="common">Cucubano</name>
    <name type="synonym">Pyrophorus luminosus</name>
    <dbReference type="NCBI Taxonomy" id="2038154"/>
    <lineage>
        <taxon>Eukaryota</taxon>
        <taxon>Metazoa</taxon>
        <taxon>Ecdysozoa</taxon>
        <taxon>Arthropoda</taxon>
        <taxon>Hexapoda</taxon>
        <taxon>Insecta</taxon>
        <taxon>Pterygota</taxon>
        <taxon>Neoptera</taxon>
        <taxon>Endopterygota</taxon>
        <taxon>Coleoptera</taxon>
        <taxon>Polyphaga</taxon>
        <taxon>Elateriformia</taxon>
        <taxon>Elateroidea</taxon>
        <taxon>Elateridae</taxon>
        <taxon>Agrypninae</taxon>
        <taxon>Pyrophorini</taxon>
        <taxon>Ignelater</taxon>
    </lineage>
</organism>